<evidence type="ECO:0000313" key="7">
    <source>
        <dbReference type="EMBL" id="MFD1363896.1"/>
    </source>
</evidence>
<dbReference type="PANTHER" id="PTHR30469:SF33">
    <property type="entry name" value="SLR1207 PROTEIN"/>
    <property type="match status" value="1"/>
</dbReference>
<dbReference type="EMBL" id="JBHTMK010000002">
    <property type="protein sequence ID" value="MFD1363896.1"/>
    <property type="molecule type" value="Genomic_DNA"/>
</dbReference>
<dbReference type="Gene3D" id="1.10.287.470">
    <property type="entry name" value="Helix hairpin bin"/>
    <property type="match status" value="1"/>
</dbReference>
<organism evidence="7 8">
    <name type="scientific">Actinoplanes sichuanensis</name>
    <dbReference type="NCBI Taxonomy" id="512349"/>
    <lineage>
        <taxon>Bacteria</taxon>
        <taxon>Bacillati</taxon>
        <taxon>Actinomycetota</taxon>
        <taxon>Actinomycetes</taxon>
        <taxon>Micromonosporales</taxon>
        <taxon>Micromonosporaceae</taxon>
        <taxon>Actinoplanes</taxon>
    </lineage>
</organism>
<comment type="caution">
    <text evidence="7">The sequence shown here is derived from an EMBL/GenBank/DDBJ whole genome shotgun (WGS) entry which is preliminary data.</text>
</comment>
<name>A0ABW3ZZT2_9ACTN</name>
<keyword evidence="8" id="KW-1185">Reference proteome</keyword>
<proteinExistence type="inferred from homology"/>
<dbReference type="RefSeq" id="WP_378078102.1">
    <property type="nucleotide sequence ID" value="NZ_JBHTMK010000002.1"/>
</dbReference>
<evidence type="ECO:0000259" key="5">
    <source>
        <dbReference type="Pfam" id="PF25917"/>
    </source>
</evidence>
<dbReference type="Gene3D" id="2.40.50.100">
    <property type="match status" value="1"/>
</dbReference>
<keyword evidence="4" id="KW-0812">Transmembrane</keyword>
<evidence type="ECO:0000313" key="8">
    <source>
        <dbReference type="Proteomes" id="UP001597183"/>
    </source>
</evidence>
<dbReference type="Pfam" id="PF25917">
    <property type="entry name" value="BSH_RND"/>
    <property type="match status" value="1"/>
</dbReference>
<comment type="similarity">
    <text evidence="2">Belongs to the membrane fusion protein (MFP) (TC 8.A.1) family.</text>
</comment>
<evidence type="ECO:0000256" key="4">
    <source>
        <dbReference type="SAM" id="Phobius"/>
    </source>
</evidence>
<dbReference type="NCBIfam" id="TIGR01730">
    <property type="entry name" value="RND_mfp"/>
    <property type="match status" value="1"/>
</dbReference>
<dbReference type="InterPro" id="IPR058627">
    <property type="entry name" value="MdtA-like_C"/>
</dbReference>
<dbReference type="Gene3D" id="6.20.50.140">
    <property type="match status" value="1"/>
</dbReference>
<dbReference type="PANTHER" id="PTHR30469">
    <property type="entry name" value="MULTIDRUG RESISTANCE PROTEIN MDTA"/>
    <property type="match status" value="1"/>
</dbReference>
<comment type="subcellular location">
    <subcellularLocation>
        <location evidence="1">Cell envelope</location>
    </subcellularLocation>
</comment>
<feature type="domain" description="Multidrug resistance protein MdtA-like barrel-sandwich hybrid" evidence="5">
    <location>
        <begin position="78"/>
        <end position="248"/>
    </location>
</feature>
<sequence>MSNETGQSASKRRMRWTGAAIVVSGAVVGGVIGALNRDGVDQPAAIVVAVADRGAVTLDVATIGTVEPATTRSLTFALSGTVASVHVRAGNKVSKGQKLAALDTTDAADALADARTALAEARDRLSDSRTVAARATASATACARPGKTVEPAAVPEIQLPVIEPMAVEPAPSAEPAIRGRAATPCATHGYPDTGSDQVLTAEQQVNRAERAVETAQRALDGTVITAPIAGTVVAVEGKVGDQVRTGSTFVSLADTYTMQVRADFPEADAGALTAGQGATVSLADSDDTYQAEVVQVDPAGTSDGTLVRYGVLLSFADSPSDLLVGQSAQVQVRTGEVADALRVPSTAVHDVSGGSGTVLVRAANRSEERVVAVGLRGDRYTEITGGLEQGDQVVRSW</sequence>
<evidence type="ECO:0000256" key="2">
    <source>
        <dbReference type="ARBA" id="ARBA00009477"/>
    </source>
</evidence>
<protein>
    <submittedName>
        <fullName evidence="7">Efflux RND transporter periplasmic adaptor subunit</fullName>
    </submittedName>
</protein>
<evidence type="ECO:0000256" key="1">
    <source>
        <dbReference type="ARBA" id="ARBA00004196"/>
    </source>
</evidence>
<dbReference type="InterPro" id="IPR006143">
    <property type="entry name" value="RND_pump_MFP"/>
</dbReference>
<keyword evidence="3" id="KW-0813">Transport</keyword>
<feature type="domain" description="Multidrug resistance protein MdtA-like C-terminal permuted SH3" evidence="6">
    <location>
        <begin position="339"/>
        <end position="394"/>
    </location>
</feature>
<dbReference type="Gene3D" id="2.40.30.170">
    <property type="match status" value="1"/>
</dbReference>
<evidence type="ECO:0000256" key="3">
    <source>
        <dbReference type="ARBA" id="ARBA00022448"/>
    </source>
</evidence>
<accession>A0ABW3ZZT2</accession>
<keyword evidence="4" id="KW-0472">Membrane</keyword>
<dbReference type="SUPFAM" id="SSF111369">
    <property type="entry name" value="HlyD-like secretion proteins"/>
    <property type="match status" value="2"/>
</dbReference>
<gene>
    <name evidence="7" type="ORF">ACFQ5G_00920</name>
</gene>
<evidence type="ECO:0000259" key="6">
    <source>
        <dbReference type="Pfam" id="PF25967"/>
    </source>
</evidence>
<dbReference type="Proteomes" id="UP001597183">
    <property type="component" value="Unassembled WGS sequence"/>
</dbReference>
<keyword evidence="4" id="KW-1133">Transmembrane helix</keyword>
<dbReference type="Pfam" id="PF25967">
    <property type="entry name" value="RND-MFP_C"/>
    <property type="match status" value="1"/>
</dbReference>
<reference evidence="8" key="1">
    <citation type="journal article" date="2019" name="Int. J. Syst. Evol. Microbiol.">
        <title>The Global Catalogue of Microorganisms (GCM) 10K type strain sequencing project: providing services to taxonomists for standard genome sequencing and annotation.</title>
        <authorList>
            <consortium name="The Broad Institute Genomics Platform"/>
            <consortium name="The Broad Institute Genome Sequencing Center for Infectious Disease"/>
            <person name="Wu L."/>
            <person name="Ma J."/>
        </authorList>
    </citation>
    <scope>NUCLEOTIDE SEQUENCE [LARGE SCALE GENOMIC DNA]</scope>
    <source>
        <strain evidence="8">CCM 7526</strain>
    </source>
</reference>
<dbReference type="InterPro" id="IPR058625">
    <property type="entry name" value="MdtA-like_BSH"/>
</dbReference>
<feature type="transmembrane region" description="Helical" evidence="4">
    <location>
        <begin position="16"/>
        <end position="35"/>
    </location>
</feature>